<gene>
    <name evidence="3" type="ORF">PACLA_8A039523</name>
</gene>
<reference evidence="3" key="1">
    <citation type="submission" date="2020-04" db="EMBL/GenBank/DDBJ databases">
        <authorList>
            <person name="Alioto T."/>
            <person name="Alioto T."/>
            <person name="Gomez Garrido J."/>
        </authorList>
    </citation>
    <scope>NUCLEOTIDE SEQUENCE</scope>
    <source>
        <strain evidence="3">A484AB</strain>
    </source>
</reference>
<dbReference type="PANTHER" id="PTHR24173">
    <property type="entry name" value="ANKYRIN REPEAT CONTAINING"/>
    <property type="match status" value="1"/>
</dbReference>
<proteinExistence type="predicted"/>
<dbReference type="Proteomes" id="UP001152795">
    <property type="component" value="Unassembled WGS sequence"/>
</dbReference>
<dbReference type="PROSITE" id="PS50297">
    <property type="entry name" value="ANK_REP_REGION"/>
    <property type="match status" value="3"/>
</dbReference>
<evidence type="ECO:0000313" key="3">
    <source>
        <dbReference type="EMBL" id="CAB4021128.1"/>
    </source>
</evidence>
<evidence type="ECO:0000313" key="4">
    <source>
        <dbReference type="Proteomes" id="UP001152795"/>
    </source>
</evidence>
<dbReference type="PANTHER" id="PTHR24173:SF74">
    <property type="entry name" value="ANKYRIN REPEAT DOMAIN-CONTAINING PROTEIN 16"/>
    <property type="match status" value="1"/>
</dbReference>
<dbReference type="PROSITE" id="PS50088">
    <property type="entry name" value="ANK_REPEAT"/>
    <property type="match status" value="4"/>
</dbReference>
<dbReference type="EMBL" id="CACRXK020011281">
    <property type="protein sequence ID" value="CAB4021128.1"/>
    <property type="molecule type" value="Genomic_DNA"/>
</dbReference>
<dbReference type="OrthoDB" id="5976760at2759"/>
<dbReference type="Pfam" id="PF12796">
    <property type="entry name" value="Ank_2"/>
    <property type="match status" value="2"/>
</dbReference>
<dbReference type="InterPro" id="IPR002110">
    <property type="entry name" value="Ankyrin_rpt"/>
</dbReference>
<accession>A0A6S7KKX7</accession>
<dbReference type="PRINTS" id="PR01415">
    <property type="entry name" value="ANKYRIN"/>
</dbReference>
<dbReference type="SUPFAM" id="SSF54277">
    <property type="entry name" value="CAD &amp; PB1 domains"/>
    <property type="match status" value="1"/>
</dbReference>
<dbReference type="SUPFAM" id="SSF48403">
    <property type="entry name" value="Ankyrin repeat"/>
    <property type="match status" value="1"/>
</dbReference>
<evidence type="ECO:0000256" key="2">
    <source>
        <dbReference type="ARBA" id="ARBA00023043"/>
    </source>
</evidence>
<keyword evidence="1" id="KW-0677">Repeat</keyword>
<evidence type="ECO:0000256" key="1">
    <source>
        <dbReference type="ARBA" id="ARBA00022737"/>
    </source>
</evidence>
<dbReference type="SMART" id="SM00248">
    <property type="entry name" value="ANK"/>
    <property type="match status" value="7"/>
</dbReference>
<dbReference type="Gene3D" id="3.10.20.90">
    <property type="entry name" value="Phosphatidylinositol 3-kinase Catalytic Subunit, Chain A, domain 1"/>
    <property type="match status" value="1"/>
</dbReference>
<dbReference type="InterPro" id="IPR036770">
    <property type="entry name" value="Ankyrin_rpt-contain_sf"/>
</dbReference>
<keyword evidence="2" id="KW-0040">ANK repeat</keyword>
<comment type="caution">
    <text evidence="3">The sequence shown here is derived from an EMBL/GenBank/DDBJ whole genome shotgun (WGS) entry which is preliminary data.</text>
</comment>
<keyword evidence="4" id="KW-1185">Reference proteome</keyword>
<dbReference type="Pfam" id="PF13606">
    <property type="entry name" value="Ank_3"/>
    <property type="match status" value="1"/>
</dbReference>
<dbReference type="Gene3D" id="1.25.40.20">
    <property type="entry name" value="Ankyrin repeat-containing domain"/>
    <property type="match status" value="3"/>
</dbReference>
<name>A0A6S7KKX7_PARCT</name>
<organism evidence="3 4">
    <name type="scientific">Paramuricea clavata</name>
    <name type="common">Red gorgonian</name>
    <name type="synonym">Violescent sea-whip</name>
    <dbReference type="NCBI Taxonomy" id="317549"/>
    <lineage>
        <taxon>Eukaryota</taxon>
        <taxon>Metazoa</taxon>
        <taxon>Cnidaria</taxon>
        <taxon>Anthozoa</taxon>
        <taxon>Octocorallia</taxon>
        <taxon>Malacalcyonacea</taxon>
        <taxon>Plexauridae</taxon>
        <taxon>Paramuricea</taxon>
    </lineage>
</organism>
<protein>
    <submittedName>
        <fullName evidence="3">Ankyrin repeat domain-containing 50-like</fullName>
    </submittedName>
</protein>
<dbReference type="AlphaFoldDB" id="A0A6S7KKX7"/>
<sequence length="958" mass="108846">MHAAAAKGHRDVVELLIKSNISFYKSSKNYPTPLHLAAGNGHLEVLRLFYEYGAKFDVITLHHAATRNHLDVVEFLLTAVKVRDSCLQCTCKPEQFSKFSVEGVHLHFCETALHAAVSRGYIDIVKSLLPFENESLECKHHSGKTVLMDAVERNDIEMVDLLLENGANVTAPCGSKISKKSRNEMCSLSSTYKQDFLYMVYCAEDSCECGNTAIHVSAKHGFWKVAEKLVSKQVFDLTDVRNCVDENALLVAISHGHTHFLYHTNESYKRHGQHLLDSAIVKGAVRRFSDNAVKRILDYRINYVYEHTWELLLLSVTHWTPYGQCRLCLDWPSICPEVYEDENFSLVECIERLSKKSLAIIRLLIESNKSYKEKLLILNKKGDKGRTLLHHAAENGFDDAVKYLGQIGADTQIEGEDGESPLTFALTRLEYNDDKFSTFFVNLYEKNDYNFMDLTNDIKANVRSLQHVTPTTIRIRYKDDDGDFVNLSFGDIEMFKEMFESANHVKDRDYKKIYLKVSQLDSPVLDPLPKSKHAAVKINKDDVDKNPNTELPDPILNESQRRPPMHTAARSKLSSKFIGVTEDQDEEAEERYYDMYYDPDYDRLEPTQTVPAQGVTGLSPLERYMKTLNNNKREQELKVANLRDELMTVDKNLLQAKSNNEYVQGNVCGNCHLKLGHTAKKCVLDKCTNVYNCGIEKFHPRQTNRSKLRQELQKEESKLQKLKQEIQNRESSVESLKKSLVNQVEQKLLAENASDYYVGGLRNWSLLREHVHLIESYCKRYFNGKIPPKQNLSQILRMAMVDVDEQRENFSQSKRRRVHENPAKDVLEKYGIKFPVGSTISSPSCASSFSNPSSDIWSRCQPKSKAEEEAQLELVLKASTCDVRVKEDQSSDVKTEHVSCIDLTHHNANVPTIATDAADDVSEVASLNSTSSVSNAAMALISLYNTTSTSNVSHGDEI</sequence>